<keyword evidence="7" id="KW-0449">Lipoprotein</keyword>
<evidence type="ECO:0000256" key="3">
    <source>
        <dbReference type="ARBA" id="ARBA00022475"/>
    </source>
</evidence>
<name>A0A671NII8_9TELE</name>
<evidence type="ECO:0008006" key="10">
    <source>
        <dbReference type="Google" id="ProtNLM"/>
    </source>
</evidence>
<reference evidence="8" key="2">
    <citation type="submission" date="2025-09" db="UniProtKB">
        <authorList>
            <consortium name="Ensembl"/>
        </authorList>
    </citation>
    <scope>IDENTIFICATION</scope>
</reference>
<dbReference type="Proteomes" id="UP000472260">
    <property type="component" value="Unassembled WGS sequence"/>
</dbReference>
<evidence type="ECO:0000256" key="5">
    <source>
        <dbReference type="ARBA" id="ARBA00023136"/>
    </source>
</evidence>
<dbReference type="Ensembl" id="ENSSANT00000048878.1">
    <property type="protein sequence ID" value="ENSSANP00000045938.1"/>
    <property type="gene ID" value="ENSSANG00000023234.1"/>
</dbReference>
<dbReference type="PANTHER" id="PTHR17601">
    <property type="entry name" value="RAFTLIN-RELATED"/>
    <property type="match status" value="1"/>
</dbReference>
<proteinExistence type="inferred from homology"/>
<dbReference type="AlphaFoldDB" id="A0A671NII8"/>
<keyword evidence="6" id="KW-0564">Palmitate</keyword>
<evidence type="ECO:0000256" key="4">
    <source>
        <dbReference type="ARBA" id="ARBA00022707"/>
    </source>
</evidence>
<keyword evidence="3" id="KW-1003">Cell membrane</keyword>
<accession>A0A671NII8</accession>
<reference evidence="8" key="1">
    <citation type="submission" date="2025-08" db="UniProtKB">
        <authorList>
            <consortium name="Ensembl"/>
        </authorList>
    </citation>
    <scope>IDENTIFICATION</scope>
</reference>
<evidence type="ECO:0000256" key="6">
    <source>
        <dbReference type="ARBA" id="ARBA00023139"/>
    </source>
</evidence>
<sequence length="138" mass="15562">MGCKLQKPRGSDEAPGKIFSTLRRAQVETHSGVAYTYHFLDFLLGKEDPGNQMSSLLCLSSVRELPVQVCELYQKGFVLAALHPFVHSCGPASANLQKQLHRAVLIRETHRYTLGIKYYILIIAHKQCSVHISNHFKQ</sequence>
<protein>
    <recommendedName>
        <fullName evidence="10">Raftlin, lipid raft linker 1a</fullName>
    </recommendedName>
</protein>
<organism evidence="8 9">
    <name type="scientific">Sinocyclocheilus anshuiensis</name>
    <dbReference type="NCBI Taxonomy" id="1608454"/>
    <lineage>
        <taxon>Eukaryota</taxon>
        <taxon>Metazoa</taxon>
        <taxon>Chordata</taxon>
        <taxon>Craniata</taxon>
        <taxon>Vertebrata</taxon>
        <taxon>Euteleostomi</taxon>
        <taxon>Actinopterygii</taxon>
        <taxon>Neopterygii</taxon>
        <taxon>Teleostei</taxon>
        <taxon>Ostariophysi</taxon>
        <taxon>Cypriniformes</taxon>
        <taxon>Cyprinidae</taxon>
        <taxon>Cyprininae</taxon>
        <taxon>Sinocyclocheilus</taxon>
    </lineage>
</organism>
<dbReference type="GO" id="GO:0005886">
    <property type="term" value="C:plasma membrane"/>
    <property type="evidence" value="ECO:0007669"/>
    <property type="project" value="UniProtKB-SubCell"/>
</dbReference>
<keyword evidence="9" id="KW-1185">Reference proteome</keyword>
<comment type="similarity">
    <text evidence="2">Belongs to the raftlin family.</text>
</comment>
<evidence type="ECO:0000313" key="9">
    <source>
        <dbReference type="Proteomes" id="UP000472260"/>
    </source>
</evidence>
<evidence type="ECO:0000256" key="1">
    <source>
        <dbReference type="ARBA" id="ARBA00004193"/>
    </source>
</evidence>
<evidence type="ECO:0000256" key="7">
    <source>
        <dbReference type="ARBA" id="ARBA00023288"/>
    </source>
</evidence>
<dbReference type="Pfam" id="PF15250">
    <property type="entry name" value="Raftlin"/>
    <property type="match status" value="1"/>
</dbReference>
<keyword evidence="5" id="KW-0472">Membrane</keyword>
<dbReference type="PANTHER" id="PTHR17601:SF7">
    <property type="entry name" value="RAFTLIN ISOFORM X1"/>
    <property type="match status" value="1"/>
</dbReference>
<evidence type="ECO:0000313" key="8">
    <source>
        <dbReference type="Ensembl" id="ENSSANP00000045938.1"/>
    </source>
</evidence>
<evidence type="ECO:0000256" key="2">
    <source>
        <dbReference type="ARBA" id="ARBA00006390"/>
    </source>
</evidence>
<comment type="subcellular location">
    <subcellularLocation>
        <location evidence="1">Cell membrane</location>
        <topology evidence="1">Lipid-anchor</topology>
    </subcellularLocation>
</comment>
<keyword evidence="4" id="KW-0519">Myristate</keyword>
<dbReference type="InterPro" id="IPR028169">
    <property type="entry name" value="Raftlin"/>
</dbReference>